<dbReference type="EMBL" id="AMKT01000078">
    <property type="protein sequence ID" value="OXG13690.1"/>
    <property type="molecule type" value="Genomic_DNA"/>
</dbReference>
<proteinExistence type="predicted"/>
<organism evidence="2 3">
    <name type="scientific">Cryptococcus neoformans Tu259-1</name>
    <dbReference type="NCBI Taxonomy" id="1230072"/>
    <lineage>
        <taxon>Eukaryota</taxon>
        <taxon>Fungi</taxon>
        <taxon>Dikarya</taxon>
        <taxon>Basidiomycota</taxon>
        <taxon>Agaricomycotina</taxon>
        <taxon>Tremellomycetes</taxon>
        <taxon>Tremellales</taxon>
        <taxon>Cryptococcaceae</taxon>
        <taxon>Cryptococcus</taxon>
        <taxon>Cryptococcus neoformans species complex</taxon>
    </lineage>
</organism>
<comment type="caution">
    <text evidence="2">The sequence shown here is derived from an EMBL/GenBank/DDBJ whole genome shotgun (WGS) entry which is preliminary data.</text>
</comment>
<sequence length="471" mass="52538">MSQASNNNISDILSNLSNLHIPNSTVDEKTRAEILSNVENALSNLSENHSGASTHDQLLRSVWKDVRSPSAWKRMRSPEDEDHKSSRYDEYRDSLASDTFEKEMEKKTAKHVSIDTCKNPSTGMYDTDVYIGSVFATGDKDPKRWLDELARSVIVNETLRRTRTAAMGLPTCSSPSLLAKHTISEIINSKLLPASKTSEDGEPSGYDTYLQSFQSHDRQGIESFYEKVIPQEIYAKASYLTDPITKLRLSFGPYAGMNQKDWKLSGTILASSHPNGQVTNDSIIRSIESNKVKLEELAASYKKATGKELPSLSKPDERLFKSAPGCYEFGPSQEMVSKIISSYLTNATSPNKKRWEDVDLTEALSIPSSKPYSKGLYAYYSALDDMIGNATHKAFGTELSPFRDLGMIHDGRETDLRNVQFHLVEESDLDGPVTIKSFWPKDEEEVLRSLGHSNASEGNNEFETAAALLYI</sequence>
<feature type="region of interest" description="Disordered" evidence="1">
    <location>
        <begin position="70"/>
        <end position="89"/>
    </location>
</feature>
<dbReference type="Proteomes" id="UP000199727">
    <property type="component" value="Unassembled WGS sequence"/>
</dbReference>
<dbReference type="AlphaFoldDB" id="A0A854Q6X6"/>
<evidence type="ECO:0000313" key="3">
    <source>
        <dbReference type="Proteomes" id="UP000199727"/>
    </source>
</evidence>
<name>A0A854Q6X6_CRYNE</name>
<evidence type="ECO:0000313" key="2">
    <source>
        <dbReference type="EMBL" id="OXG13690.1"/>
    </source>
</evidence>
<evidence type="ECO:0000256" key="1">
    <source>
        <dbReference type="SAM" id="MobiDB-lite"/>
    </source>
</evidence>
<reference evidence="2 3" key="1">
    <citation type="submission" date="2017-06" db="EMBL/GenBank/DDBJ databases">
        <title>Global population genomics of the pathogenic fungus Cryptococcus neoformans var. grubii.</title>
        <authorList>
            <person name="Cuomo C."/>
            <person name="Litvintseva A."/>
            <person name="Chen Y."/>
            <person name="Young S."/>
            <person name="Zeng Q."/>
            <person name="Chapman S."/>
            <person name="Gujja S."/>
            <person name="Saif S."/>
            <person name="Birren B."/>
        </authorList>
    </citation>
    <scope>NUCLEOTIDE SEQUENCE [LARGE SCALE GENOMIC DNA]</scope>
    <source>
        <strain evidence="2 3">Tu259-1</strain>
    </source>
</reference>
<accession>A0A854Q6X6</accession>
<protein>
    <submittedName>
        <fullName evidence="2">Uncharacterized protein</fullName>
    </submittedName>
</protein>
<feature type="compositionally biased region" description="Basic and acidic residues" evidence="1">
    <location>
        <begin position="76"/>
        <end position="89"/>
    </location>
</feature>
<gene>
    <name evidence="2" type="ORF">C361_05830</name>
</gene>